<proteinExistence type="predicted"/>
<evidence type="ECO:0000313" key="2">
    <source>
        <dbReference type="EMBL" id="KKN37641.1"/>
    </source>
</evidence>
<comment type="caution">
    <text evidence="2">The sequence shown here is derived from an EMBL/GenBank/DDBJ whole genome shotgun (WGS) entry which is preliminary data.</text>
</comment>
<dbReference type="AlphaFoldDB" id="A0A0F9SL14"/>
<keyword evidence="1" id="KW-0812">Transmembrane</keyword>
<feature type="transmembrane region" description="Helical" evidence="1">
    <location>
        <begin position="109"/>
        <end position="129"/>
    </location>
</feature>
<protein>
    <submittedName>
        <fullName evidence="2">Uncharacterized protein</fullName>
    </submittedName>
</protein>
<accession>A0A0F9SL14</accession>
<evidence type="ECO:0000256" key="1">
    <source>
        <dbReference type="SAM" id="Phobius"/>
    </source>
</evidence>
<gene>
    <name evidence="2" type="ORF">LCGC14_0761220</name>
</gene>
<dbReference type="EMBL" id="LAZR01001880">
    <property type="protein sequence ID" value="KKN37641.1"/>
    <property type="molecule type" value="Genomic_DNA"/>
</dbReference>
<organism evidence="2">
    <name type="scientific">marine sediment metagenome</name>
    <dbReference type="NCBI Taxonomy" id="412755"/>
    <lineage>
        <taxon>unclassified sequences</taxon>
        <taxon>metagenomes</taxon>
        <taxon>ecological metagenomes</taxon>
    </lineage>
</organism>
<name>A0A0F9SL14_9ZZZZ</name>
<reference evidence="2" key="1">
    <citation type="journal article" date="2015" name="Nature">
        <title>Complex archaea that bridge the gap between prokaryotes and eukaryotes.</title>
        <authorList>
            <person name="Spang A."/>
            <person name="Saw J.H."/>
            <person name="Jorgensen S.L."/>
            <person name="Zaremba-Niedzwiedzka K."/>
            <person name="Martijn J."/>
            <person name="Lind A.E."/>
            <person name="van Eijk R."/>
            <person name="Schleper C."/>
            <person name="Guy L."/>
            <person name="Ettema T.J."/>
        </authorList>
    </citation>
    <scope>NUCLEOTIDE SEQUENCE</scope>
</reference>
<keyword evidence="1" id="KW-1133">Transmembrane helix</keyword>
<keyword evidence="1" id="KW-0472">Membrane</keyword>
<sequence>MPDTQAAQELELYIDNTNTYDCYKQKIAIQSNLLKKKKRGIYDSKKANKAFKYVADACAKRYAKEFDRPSAWNQIFSVATRKLVARELTKDFESEHRAGAFGGFAGGRAIWWVGGTGLAAAVGGAIYYWTRKRNG</sequence>